<dbReference type="InterPro" id="IPR050111">
    <property type="entry name" value="C-type_lectin/snaclec_domain"/>
</dbReference>
<dbReference type="InterPro" id="IPR001304">
    <property type="entry name" value="C-type_lectin-like"/>
</dbReference>
<dbReference type="EMBL" id="MRZV01000951">
    <property type="protein sequence ID" value="PIK42223.1"/>
    <property type="molecule type" value="Genomic_DNA"/>
</dbReference>
<proteinExistence type="predicted"/>
<dbReference type="InterPro" id="IPR016186">
    <property type="entry name" value="C-type_lectin-like/link_sf"/>
</dbReference>
<dbReference type="STRING" id="307972.A0A2G8K2M3"/>
<keyword evidence="2" id="KW-0430">Lectin</keyword>
<sequence>MEHYNHKHIYIPIRYRLFAASPKQFDAAETACQGAKLVDCRGNILASGHLASVHSQEEQNFLLEMVRSTLHYTNSWDPQVYIGMKVGYHNNQQAWSDGSYVDFTSWFPGEPNNEPNSRGAIASGLHSDGKWADVYSNSNYPYICQLPCTDYQFNW</sequence>
<organism evidence="2 3">
    <name type="scientific">Stichopus japonicus</name>
    <name type="common">Sea cucumber</name>
    <dbReference type="NCBI Taxonomy" id="307972"/>
    <lineage>
        <taxon>Eukaryota</taxon>
        <taxon>Metazoa</taxon>
        <taxon>Echinodermata</taxon>
        <taxon>Eleutherozoa</taxon>
        <taxon>Echinozoa</taxon>
        <taxon>Holothuroidea</taxon>
        <taxon>Aspidochirotacea</taxon>
        <taxon>Aspidochirotida</taxon>
        <taxon>Stichopodidae</taxon>
        <taxon>Apostichopus</taxon>
    </lineage>
</organism>
<dbReference type="SMART" id="SM00034">
    <property type="entry name" value="CLECT"/>
    <property type="match status" value="1"/>
</dbReference>
<dbReference type="PANTHER" id="PTHR22803">
    <property type="entry name" value="MANNOSE, PHOSPHOLIPASE, LECTIN RECEPTOR RELATED"/>
    <property type="match status" value="1"/>
</dbReference>
<feature type="domain" description="C-type lectin" evidence="1">
    <location>
        <begin position="10"/>
        <end position="145"/>
    </location>
</feature>
<reference evidence="2 3" key="1">
    <citation type="journal article" date="2017" name="PLoS Biol.">
        <title>The sea cucumber genome provides insights into morphological evolution and visceral regeneration.</title>
        <authorList>
            <person name="Zhang X."/>
            <person name="Sun L."/>
            <person name="Yuan J."/>
            <person name="Sun Y."/>
            <person name="Gao Y."/>
            <person name="Zhang L."/>
            <person name="Li S."/>
            <person name="Dai H."/>
            <person name="Hamel J.F."/>
            <person name="Liu C."/>
            <person name="Yu Y."/>
            <person name="Liu S."/>
            <person name="Lin W."/>
            <person name="Guo K."/>
            <person name="Jin S."/>
            <person name="Xu P."/>
            <person name="Storey K.B."/>
            <person name="Huan P."/>
            <person name="Zhang T."/>
            <person name="Zhou Y."/>
            <person name="Zhang J."/>
            <person name="Lin C."/>
            <person name="Li X."/>
            <person name="Xing L."/>
            <person name="Huo D."/>
            <person name="Sun M."/>
            <person name="Wang L."/>
            <person name="Mercier A."/>
            <person name="Li F."/>
            <person name="Yang H."/>
            <person name="Xiang J."/>
        </authorList>
    </citation>
    <scope>NUCLEOTIDE SEQUENCE [LARGE SCALE GENOMIC DNA]</scope>
    <source>
        <strain evidence="2">Shaxun</strain>
        <tissue evidence="2">Muscle</tissue>
    </source>
</reference>
<dbReference type="Pfam" id="PF00059">
    <property type="entry name" value="Lectin_C"/>
    <property type="match status" value="1"/>
</dbReference>
<dbReference type="InterPro" id="IPR016187">
    <property type="entry name" value="CTDL_fold"/>
</dbReference>
<protein>
    <submittedName>
        <fullName evidence="2">Mannan-binding C-type lectin</fullName>
    </submittedName>
</protein>
<evidence type="ECO:0000313" key="2">
    <source>
        <dbReference type="EMBL" id="PIK42223.1"/>
    </source>
</evidence>
<dbReference type="SUPFAM" id="SSF56436">
    <property type="entry name" value="C-type lectin-like"/>
    <property type="match status" value="1"/>
</dbReference>
<dbReference type="Proteomes" id="UP000230750">
    <property type="component" value="Unassembled WGS sequence"/>
</dbReference>
<dbReference type="GO" id="GO:0030246">
    <property type="term" value="F:carbohydrate binding"/>
    <property type="evidence" value="ECO:0007669"/>
    <property type="project" value="UniProtKB-KW"/>
</dbReference>
<gene>
    <name evidence="2" type="ORF">BSL78_20935</name>
</gene>
<comment type="caution">
    <text evidence="2">The sequence shown here is derived from an EMBL/GenBank/DDBJ whole genome shotgun (WGS) entry which is preliminary data.</text>
</comment>
<keyword evidence="3" id="KW-1185">Reference proteome</keyword>
<dbReference type="PROSITE" id="PS50041">
    <property type="entry name" value="C_TYPE_LECTIN_2"/>
    <property type="match status" value="1"/>
</dbReference>
<dbReference type="Gene3D" id="3.10.100.10">
    <property type="entry name" value="Mannose-Binding Protein A, subunit A"/>
    <property type="match status" value="1"/>
</dbReference>
<accession>A0A2G8K2M3</accession>
<dbReference type="OrthoDB" id="5860166at2759"/>
<dbReference type="AlphaFoldDB" id="A0A2G8K2M3"/>
<name>A0A2G8K2M3_STIJA</name>
<evidence type="ECO:0000259" key="1">
    <source>
        <dbReference type="PROSITE" id="PS50041"/>
    </source>
</evidence>
<evidence type="ECO:0000313" key="3">
    <source>
        <dbReference type="Proteomes" id="UP000230750"/>
    </source>
</evidence>